<keyword evidence="1" id="KW-0732">Signal</keyword>
<evidence type="ECO:0000256" key="1">
    <source>
        <dbReference type="SAM" id="SignalP"/>
    </source>
</evidence>
<keyword evidence="4" id="KW-1185">Reference proteome</keyword>
<dbReference type="AlphaFoldDB" id="A0AA37WDW8"/>
<feature type="signal peptide" evidence="1">
    <location>
        <begin position="1"/>
        <end position="18"/>
    </location>
</feature>
<evidence type="ECO:0000313" key="4">
    <source>
        <dbReference type="Proteomes" id="UP001156666"/>
    </source>
</evidence>
<feature type="chain" id="PRO_5041416872" description="DUF4097 domain-containing protein" evidence="1">
    <location>
        <begin position="19"/>
        <end position="256"/>
    </location>
</feature>
<comment type="caution">
    <text evidence="3">The sequence shown here is derived from an EMBL/GenBank/DDBJ whole genome shotgun (WGS) entry which is preliminary data.</text>
</comment>
<name>A0AA37WDW8_9BACT</name>
<dbReference type="Proteomes" id="UP001156666">
    <property type="component" value="Unassembled WGS sequence"/>
</dbReference>
<reference evidence="3" key="1">
    <citation type="journal article" date="2014" name="Int. J. Syst. Evol. Microbiol.">
        <title>Complete genome sequence of Corynebacterium casei LMG S-19264T (=DSM 44701T), isolated from a smear-ripened cheese.</title>
        <authorList>
            <consortium name="US DOE Joint Genome Institute (JGI-PGF)"/>
            <person name="Walter F."/>
            <person name="Albersmeier A."/>
            <person name="Kalinowski J."/>
            <person name="Ruckert C."/>
        </authorList>
    </citation>
    <scope>NUCLEOTIDE SEQUENCE</scope>
    <source>
        <strain evidence="3">NBRC 108769</strain>
    </source>
</reference>
<evidence type="ECO:0000313" key="3">
    <source>
        <dbReference type="EMBL" id="GLR17353.1"/>
    </source>
</evidence>
<proteinExistence type="predicted"/>
<sequence length="256" mass="28151">MKYLLTTIIMCVALIAGAQEYKVAHNGGKLILEGVDDVKIEAYDGSEVIFSINSKKDHKESERAAGLKPINSLGLEDNTDIGLSVSKDGENLKAIQIGQCMCRDNEGYTIKIPKSMGIDYSHSTYDSDHLRIKNVNKEIVVSTNYTNINLEDVTGPMSIKTVYGDIEAKFASLNQNSSVSLNSVYGFVDAAIPSTSKARLNLRTPYGQIYTDFDIKVETTDGMRSLTDKKIEGTVNNGGVDLILKSGYENIYLRKK</sequence>
<dbReference type="Pfam" id="PF13349">
    <property type="entry name" value="DUF4097"/>
    <property type="match status" value="1"/>
</dbReference>
<reference evidence="3" key="2">
    <citation type="submission" date="2023-01" db="EMBL/GenBank/DDBJ databases">
        <title>Draft genome sequence of Portibacter lacus strain NBRC 108769.</title>
        <authorList>
            <person name="Sun Q."/>
            <person name="Mori K."/>
        </authorList>
    </citation>
    <scope>NUCLEOTIDE SEQUENCE</scope>
    <source>
        <strain evidence="3">NBRC 108769</strain>
    </source>
</reference>
<feature type="domain" description="DUF4097" evidence="2">
    <location>
        <begin position="130"/>
        <end position="218"/>
    </location>
</feature>
<dbReference type="InterPro" id="IPR025164">
    <property type="entry name" value="Toastrack_DUF4097"/>
</dbReference>
<dbReference type="EMBL" id="BSOH01000011">
    <property type="protein sequence ID" value="GLR17353.1"/>
    <property type="molecule type" value="Genomic_DNA"/>
</dbReference>
<organism evidence="3 4">
    <name type="scientific">Portibacter lacus</name>
    <dbReference type="NCBI Taxonomy" id="1099794"/>
    <lineage>
        <taxon>Bacteria</taxon>
        <taxon>Pseudomonadati</taxon>
        <taxon>Bacteroidota</taxon>
        <taxon>Saprospiria</taxon>
        <taxon>Saprospirales</taxon>
        <taxon>Haliscomenobacteraceae</taxon>
        <taxon>Portibacter</taxon>
    </lineage>
</organism>
<accession>A0AA37WDW8</accession>
<gene>
    <name evidence="3" type="ORF">GCM10007940_19680</name>
</gene>
<evidence type="ECO:0000259" key="2">
    <source>
        <dbReference type="Pfam" id="PF13349"/>
    </source>
</evidence>
<dbReference type="RefSeq" id="WP_235294063.1">
    <property type="nucleotide sequence ID" value="NZ_BSOH01000011.1"/>
</dbReference>
<protein>
    <recommendedName>
        <fullName evidence="2">DUF4097 domain-containing protein</fullName>
    </recommendedName>
</protein>